<protein>
    <recommendedName>
        <fullName evidence="7">Phospholipase B-like</fullName>
        <ecNumber evidence="7">3.1.1.-</ecNumber>
    </recommendedName>
</protein>
<feature type="non-terminal residue" evidence="8">
    <location>
        <position position="89"/>
    </location>
</feature>
<comment type="function">
    <text evidence="7">Putative phospholipase.</text>
</comment>
<evidence type="ECO:0000256" key="1">
    <source>
        <dbReference type="ARBA" id="ARBA00007835"/>
    </source>
</evidence>
<dbReference type="AlphaFoldDB" id="A0A7R9M3X1"/>
<evidence type="ECO:0000313" key="9">
    <source>
        <dbReference type="Proteomes" id="UP000759131"/>
    </source>
</evidence>
<dbReference type="EMBL" id="OC914172">
    <property type="protein sequence ID" value="CAD7651756.1"/>
    <property type="molecule type" value="Genomic_DNA"/>
</dbReference>
<dbReference type="PANTHER" id="PTHR12370:SF3">
    <property type="entry name" value="PHOSPHOLIPASE B-LIKE 2-RELATED"/>
    <property type="match status" value="1"/>
</dbReference>
<dbReference type="Proteomes" id="UP000759131">
    <property type="component" value="Unassembled WGS sequence"/>
</dbReference>
<evidence type="ECO:0000313" key="8">
    <source>
        <dbReference type="EMBL" id="CAD7651756.1"/>
    </source>
</evidence>
<evidence type="ECO:0000256" key="4">
    <source>
        <dbReference type="ARBA" id="ARBA00022963"/>
    </source>
</evidence>
<dbReference type="GO" id="GO:0009395">
    <property type="term" value="P:phospholipid catabolic process"/>
    <property type="evidence" value="ECO:0007669"/>
    <property type="project" value="TreeGrafter"/>
</dbReference>
<keyword evidence="4 7" id="KW-0442">Lipid degradation</keyword>
<comment type="similarity">
    <text evidence="1 7">Belongs to the phospholipase B-like family.</text>
</comment>
<dbReference type="GO" id="GO:0005576">
    <property type="term" value="C:extracellular region"/>
    <property type="evidence" value="ECO:0007669"/>
    <property type="project" value="TreeGrafter"/>
</dbReference>
<gene>
    <name evidence="8" type="ORF">OSB1V03_LOCUS23513</name>
</gene>
<organism evidence="8">
    <name type="scientific">Medioppia subpectinata</name>
    <dbReference type="NCBI Taxonomy" id="1979941"/>
    <lineage>
        <taxon>Eukaryota</taxon>
        <taxon>Metazoa</taxon>
        <taxon>Ecdysozoa</taxon>
        <taxon>Arthropoda</taxon>
        <taxon>Chelicerata</taxon>
        <taxon>Arachnida</taxon>
        <taxon>Acari</taxon>
        <taxon>Acariformes</taxon>
        <taxon>Sarcoptiformes</taxon>
        <taxon>Oribatida</taxon>
        <taxon>Brachypylina</taxon>
        <taxon>Oppioidea</taxon>
        <taxon>Oppiidae</taxon>
        <taxon>Medioppia</taxon>
    </lineage>
</organism>
<keyword evidence="6" id="KW-0325">Glycoprotein</keyword>
<reference evidence="8" key="1">
    <citation type="submission" date="2020-11" db="EMBL/GenBank/DDBJ databases">
        <authorList>
            <person name="Tran Van P."/>
        </authorList>
    </citation>
    <scope>NUCLEOTIDE SEQUENCE</scope>
</reference>
<dbReference type="InterPro" id="IPR007000">
    <property type="entry name" value="PLipase_B-like"/>
</dbReference>
<keyword evidence="2" id="KW-0732">Signal</keyword>
<name>A0A7R9M3X1_9ACAR</name>
<evidence type="ECO:0000256" key="6">
    <source>
        <dbReference type="ARBA" id="ARBA00023180"/>
    </source>
</evidence>
<evidence type="ECO:0000256" key="5">
    <source>
        <dbReference type="ARBA" id="ARBA00023098"/>
    </source>
</evidence>
<keyword evidence="9" id="KW-1185">Reference proteome</keyword>
<dbReference type="OrthoDB" id="443524at2759"/>
<dbReference type="EMBL" id="CAJPIZ010059597">
    <property type="protein sequence ID" value="CAG2123568.1"/>
    <property type="molecule type" value="Genomic_DNA"/>
</dbReference>
<sequence>MIVDYKRFRWGTRSELSSPDLLWVLEQMPTLVVSQDVTGVLRSQGYWASYNVPFFEQIFNISGYNKLVEHYGDYYSYNNTARALIFRRD</sequence>
<evidence type="ECO:0000256" key="3">
    <source>
        <dbReference type="ARBA" id="ARBA00022801"/>
    </source>
</evidence>
<proteinExistence type="inferred from homology"/>
<dbReference type="Gene3D" id="3.60.60.30">
    <property type="match status" value="1"/>
</dbReference>
<accession>A0A7R9M3X1</accession>
<keyword evidence="3 7" id="KW-0378">Hydrolase</keyword>
<keyword evidence="5 7" id="KW-0443">Lipid metabolism</keyword>
<dbReference type="EC" id="3.1.1.-" evidence="7"/>
<dbReference type="Pfam" id="PF04916">
    <property type="entry name" value="Phospholip_B"/>
    <property type="match status" value="1"/>
</dbReference>
<dbReference type="GO" id="GO:0004620">
    <property type="term" value="F:phospholipase activity"/>
    <property type="evidence" value="ECO:0007669"/>
    <property type="project" value="InterPro"/>
</dbReference>
<evidence type="ECO:0000256" key="2">
    <source>
        <dbReference type="ARBA" id="ARBA00022729"/>
    </source>
</evidence>
<dbReference type="PANTHER" id="PTHR12370">
    <property type="entry name" value="PHOSPHOLIPASE B-RELATED"/>
    <property type="match status" value="1"/>
</dbReference>
<evidence type="ECO:0000256" key="7">
    <source>
        <dbReference type="RuleBase" id="RU364138"/>
    </source>
</evidence>